<keyword evidence="3" id="KW-0472">Membrane</keyword>
<feature type="transmembrane region" description="Helical" evidence="3">
    <location>
        <begin position="150"/>
        <end position="177"/>
    </location>
</feature>
<dbReference type="AlphaFoldDB" id="A0A3N4JPL1"/>
<dbReference type="InterPro" id="IPR045095">
    <property type="entry name" value="ACDP"/>
</dbReference>
<dbReference type="GO" id="GO:0010960">
    <property type="term" value="P:magnesium ion homeostasis"/>
    <property type="evidence" value="ECO:0007669"/>
    <property type="project" value="InterPro"/>
</dbReference>
<evidence type="ECO:0000313" key="5">
    <source>
        <dbReference type="EMBL" id="RPA99177.1"/>
    </source>
</evidence>
<feature type="transmembrane region" description="Helical" evidence="3">
    <location>
        <begin position="236"/>
        <end position="258"/>
    </location>
</feature>
<dbReference type="GO" id="GO:0030026">
    <property type="term" value="P:intracellular manganese ion homeostasis"/>
    <property type="evidence" value="ECO:0007669"/>
    <property type="project" value="TreeGrafter"/>
</dbReference>
<accession>A0A3N4JPL1</accession>
<sequence length="753" mass="83563">MNTRKIIYARWLSVAIPLLCFLLWTTTSSTAYPCLRRRNYLHLFEPNPAHKPLDPAIFLKPQKIKLKGPLRCNGTITPVSIDGETTYVCEGQALCKGTTSCIGALTCTDSWFNDKGRLACKGGLLCDGRLACNETLPATCLPGLRMMPDWALGIFLGLLILISGFITGCTAALNSLAGEELGIYTRKETAANKKLSEKISQLKTFNNLWVISCLLMCSVTINLSLPLISACLLDNHLWGLLLSAGLLIVIGEILPQIIFSRYPVALLRKLMWFIYIILALYAIPAGILVLIFDHAVDCRHGSEEGSIIYITKISALVNLRSRWKGKGGNPSVDSVRVMQGALDLENKVAGDIMKPISDVKMLDVKDRMNIDRWKKVISWGYSRIPVYSSLEENRGADSPYQDCPIKIWGCLHCFDMMSPDPKEVTTLRSFPIHELPIVDEDYPLWDLLHLFQKGFSHIAIVEKVPRVEPETPANSLVENPPPPKCVWRCAGDAICKKLKFIEKEGDHPQPVARAPRYWTGSSIYKVSREQPSGIVTMEDVLKALLRSPIFDEKDTSHSRRRMACENGSPRGVFESELQEPFSRESLNTEELEPENQIPTGLTIQLATRNENKSSESIARRTPNSGNKHLSFSKPLVPLSNRERRGNALTDPLGGTSRRNSPKIISSKAKGKGKAVEVRKAISENDYSKGSLDDFELETFTGDSIPSSIFSHSTGTTSNWVDLLGLRGEYTNSSDFGLSTLEEESSASVHSTSM</sequence>
<feature type="domain" description="CNNM transmembrane" evidence="4">
    <location>
        <begin position="158"/>
        <end position="292"/>
    </location>
</feature>
<dbReference type="PANTHER" id="PTHR12064">
    <property type="entry name" value="METAL TRANSPORTER CNNM"/>
    <property type="match status" value="1"/>
</dbReference>
<keyword evidence="6" id="KW-1185">Reference proteome</keyword>
<name>A0A3N4JPL1_9PEZI</name>
<keyword evidence="3" id="KW-0812">Transmembrane</keyword>
<dbReference type="PANTHER" id="PTHR12064:SF97">
    <property type="entry name" value="METAL TRANSPORTER CNNM-5"/>
    <property type="match status" value="1"/>
</dbReference>
<evidence type="ECO:0000313" key="6">
    <source>
        <dbReference type="Proteomes" id="UP000276215"/>
    </source>
</evidence>
<dbReference type="SUPFAM" id="SSF54631">
    <property type="entry name" value="CBS-domain pair"/>
    <property type="match status" value="1"/>
</dbReference>
<feature type="transmembrane region" description="Helical" evidence="3">
    <location>
        <begin position="208"/>
        <end position="230"/>
    </location>
</feature>
<evidence type="ECO:0000256" key="2">
    <source>
        <dbReference type="SAM" id="MobiDB-lite"/>
    </source>
</evidence>
<gene>
    <name evidence="5" type="ORF">L873DRAFT_1843730</name>
</gene>
<dbReference type="OrthoDB" id="5353557at2759"/>
<proteinExistence type="predicted"/>
<dbReference type="Pfam" id="PF01595">
    <property type="entry name" value="CNNM"/>
    <property type="match status" value="1"/>
</dbReference>
<feature type="region of interest" description="Disordered" evidence="2">
    <location>
        <begin position="608"/>
        <end position="669"/>
    </location>
</feature>
<dbReference type="Proteomes" id="UP000276215">
    <property type="component" value="Unassembled WGS sequence"/>
</dbReference>
<dbReference type="InterPro" id="IPR002550">
    <property type="entry name" value="CNNM"/>
</dbReference>
<organism evidence="5 6">
    <name type="scientific">Choiromyces venosus 120613-1</name>
    <dbReference type="NCBI Taxonomy" id="1336337"/>
    <lineage>
        <taxon>Eukaryota</taxon>
        <taxon>Fungi</taxon>
        <taxon>Dikarya</taxon>
        <taxon>Ascomycota</taxon>
        <taxon>Pezizomycotina</taxon>
        <taxon>Pezizomycetes</taxon>
        <taxon>Pezizales</taxon>
        <taxon>Tuberaceae</taxon>
        <taxon>Choiromyces</taxon>
    </lineage>
</organism>
<evidence type="ECO:0000256" key="3">
    <source>
        <dbReference type="SAM" id="Phobius"/>
    </source>
</evidence>
<dbReference type="Gene3D" id="3.10.580.10">
    <property type="entry name" value="CBS-domain"/>
    <property type="match status" value="1"/>
</dbReference>
<evidence type="ECO:0000256" key="1">
    <source>
        <dbReference type="ARBA" id="ARBA00022737"/>
    </source>
</evidence>
<keyword evidence="1" id="KW-0677">Repeat</keyword>
<dbReference type="InterPro" id="IPR046342">
    <property type="entry name" value="CBS_dom_sf"/>
</dbReference>
<dbReference type="EMBL" id="ML120389">
    <property type="protein sequence ID" value="RPA99177.1"/>
    <property type="molecule type" value="Genomic_DNA"/>
</dbReference>
<evidence type="ECO:0000259" key="4">
    <source>
        <dbReference type="Pfam" id="PF01595"/>
    </source>
</evidence>
<dbReference type="GO" id="GO:0005737">
    <property type="term" value="C:cytoplasm"/>
    <property type="evidence" value="ECO:0007669"/>
    <property type="project" value="TreeGrafter"/>
</dbReference>
<protein>
    <recommendedName>
        <fullName evidence="4">CNNM transmembrane domain-containing protein</fullName>
    </recommendedName>
</protein>
<keyword evidence="3" id="KW-1133">Transmembrane helix</keyword>
<feature type="transmembrane region" description="Helical" evidence="3">
    <location>
        <begin position="270"/>
        <end position="292"/>
    </location>
</feature>
<reference evidence="5 6" key="1">
    <citation type="journal article" date="2018" name="Nat. Ecol. Evol.">
        <title>Pezizomycetes genomes reveal the molecular basis of ectomycorrhizal truffle lifestyle.</title>
        <authorList>
            <person name="Murat C."/>
            <person name="Payen T."/>
            <person name="Noel B."/>
            <person name="Kuo A."/>
            <person name="Morin E."/>
            <person name="Chen J."/>
            <person name="Kohler A."/>
            <person name="Krizsan K."/>
            <person name="Balestrini R."/>
            <person name="Da Silva C."/>
            <person name="Montanini B."/>
            <person name="Hainaut M."/>
            <person name="Levati E."/>
            <person name="Barry K.W."/>
            <person name="Belfiori B."/>
            <person name="Cichocki N."/>
            <person name="Clum A."/>
            <person name="Dockter R.B."/>
            <person name="Fauchery L."/>
            <person name="Guy J."/>
            <person name="Iotti M."/>
            <person name="Le Tacon F."/>
            <person name="Lindquist E.A."/>
            <person name="Lipzen A."/>
            <person name="Malagnac F."/>
            <person name="Mello A."/>
            <person name="Molinier V."/>
            <person name="Miyauchi S."/>
            <person name="Poulain J."/>
            <person name="Riccioni C."/>
            <person name="Rubini A."/>
            <person name="Sitrit Y."/>
            <person name="Splivallo R."/>
            <person name="Traeger S."/>
            <person name="Wang M."/>
            <person name="Zifcakova L."/>
            <person name="Wipf D."/>
            <person name="Zambonelli A."/>
            <person name="Paolocci F."/>
            <person name="Nowrousian M."/>
            <person name="Ottonello S."/>
            <person name="Baldrian P."/>
            <person name="Spatafora J.W."/>
            <person name="Henrissat B."/>
            <person name="Nagy L.G."/>
            <person name="Aury J.M."/>
            <person name="Wincker P."/>
            <person name="Grigoriev I.V."/>
            <person name="Bonfante P."/>
            <person name="Martin F.M."/>
        </authorList>
    </citation>
    <scope>NUCLEOTIDE SEQUENCE [LARGE SCALE GENOMIC DNA]</scope>
    <source>
        <strain evidence="5 6">120613-1</strain>
    </source>
</reference>
<dbReference type="STRING" id="1336337.A0A3N4JPL1"/>